<comment type="caution">
    <text evidence="1">The sequence shown here is derived from an EMBL/GenBank/DDBJ whole genome shotgun (WGS) entry which is preliminary data.</text>
</comment>
<dbReference type="EMBL" id="JAGYPM010000001">
    <property type="protein sequence ID" value="MBS4188990.1"/>
    <property type="molecule type" value="Genomic_DNA"/>
</dbReference>
<keyword evidence="2" id="KW-1185">Reference proteome</keyword>
<name>A0ABS5NMH4_9BACI</name>
<dbReference type="RefSeq" id="WP_213100477.1">
    <property type="nucleotide sequence ID" value="NZ_JAGYPM010000001.1"/>
</dbReference>
<reference evidence="1 2" key="1">
    <citation type="submission" date="2021-05" db="EMBL/GenBank/DDBJ databases">
        <title>Novel Bacillus species.</title>
        <authorList>
            <person name="Liu G."/>
        </authorList>
    </citation>
    <scope>NUCLEOTIDE SEQUENCE [LARGE SCALE GENOMIC DNA]</scope>
    <source>
        <strain evidence="1 2">FJAT-49705</strain>
    </source>
</reference>
<dbReference type="Proteomes" id="UP000681027">
    <property type="component" value="Unassembled WGS sequence"/>
</dbReference>
<evidence type="ECO:0000313" key="1">
    <source>
        <dbReference type="EMBL" id="MBS4188990.1"/>
    </source>
</evidence>
<proteinExistence type="predicted"/>
<protein>
    <submittedName>
        <fullName evidence="1">Uncharacterized protein</fullName>
    </submittedName>
</protein>
<organism evidence="1 2">
    <name type="scientific">Cytobacillus citreus</name>
    <dbReference type="NCBI Taxonomy" id="2833586"/>
    <lineage>
        <taxon>Bacteria</taxon>
        <taxon>Bacillati</taxon>
        <taxon>Bacillota</taxon>
        <taxon>Bacilli</taxon>
        <taxon>Bacillales</taxon>
        <taxon>Bacillaceae</taxon>
        <taxon>Cytobacillus</taxon>
    </lineage>
</organism>
<sequence>MPQYKVIKEHISNYPDPIVLKKGLEVLYGNENTQFPNWVFYESISTNKVVI</sequence>
<evidence type="ECO:0000313" key="2">
    <source>
        <dbReference type="Proteomes" id="UP000681027"/>
    </source>
</evidence>
<gene>
    <name evidence="1" type="ORF">KHA94_02005</name>
</gene>
<accession>A0ABS5NMH4</accession>